<dbReference type="PANTHER" id="PTHR11133:SF22">
    <property type="entry name" value="ALPHA-AMINOADIPIC SEMIALDEHYDE SYNTHASE, MITOCHONDRIAL"/>
    <property type="match status" value="1"/>
</dbReference>
<dbReference type="InterPro" id="IPR051168">
    <property type="entry name" value="AASS"/>
</dbReference>
<dbReference type="RefSeq" id="XP_041288781.1">
    <property type="nucleotide sequence ID" value="XM_041430597.1"/>
</dbReference>
<gene>
    <name evidence="3" type="ORF">F5147DRAFT_561603</name>
</gene>
<feature type="non-terminal residue" evidence="3">
    <location>
        <position position="123"/>
    </location>
</feature>
<evidence type="ECO:0000256" key="1">
    <source>
        <dbReference type="ARBA" id="ARBA00023002"/>
    </source>
</evidence>
<dbReference type="GO" id="GO:0016491">
    <property type="term" value="F:oxidoreductase activity"/>
    <property type="evidence" value="ECO:0007669"/>
    <property type="project" value="UniProtKB-KW"/>
</dbReference>
<evidence type="ECO:0000313" key="3">
    <source>
        <dbReference type="EMBL" id="KAG2098227.1"/>
    </source>
</evidence>
<sequence>VTVGIRQEDPSRIWECCCPITPDEVAQLVQHLDVNVLIQDCDCRVFPIDQFIKAGAKLYLMLDPVHIVLGIKETPLNELVTSPVSAPGLCSGPSTPRTHLMFSHTMKGQPYNMELLARFLGSH</sequence>
<keyword evidence="1" id="KW-0560">Oxidoreductase</keyword>
<dbReference type="OrthoDB" id="10059875at2759"/>
<protein>
    <submittedName>
        <fullName evidence="3">Uncharacterized protein</fullName>
    </submittedName>
</protein>
<dbReference type="EMBL" id="JABBWM010000062">
    <property type="protein sequence ID" value="KAG2098227.1"/>
    <property type="molecule type" value="Genomic_DNA"/>
</dbReference>
<evidence type="ECO:0000313" key="4">
    <source>
        <dbReference type="Proteomes" id="UP000823399"/>
    </source>
</evidence>
<organism evidence="3 4">
    <name type="scientific">Suillus discolor</name>
    <dbReference type="NCBI Taxonomy" id="1912936"/>
    <lineage>
        <taxon>Eukaryota</taxon>
        <taxon>Fungi</taxon>
        <taxon>Dikarya</taxon>
        <taxon>Basidiomycota</taxon>
        <taxon>Agaricomycotina</taxon>
        <taxon>Agaricomycetes</taxon>
        <taxon>Agaricomycetidae</taxon>
        <taxon>Boletales</taxon>
        <taxon>Suillineae</taxon>
        <taxon>Suillaceae</taxon>
        <taxon>Suillus</taxon>
    </lineage>
</organism>
<dbReference type="PANTHER" id="PTHR11133">
    <property type="entry name" value="SACCHAROPINE DEHYDROGENASE"/>
    <property type="match status" value="1"/>
</dbReference>
<name>A0A9P7EZS1_9AGAM</name>
<feature type="non-terminal residue" evidence="3">
    <location>
        <position position="1"/>
    </location>
</feature>
<dbReference type="Gene3D" id="3.40.50.720">
    <property type="entry name" value="NAD(P)-binding Rossmann-like Domain"/>
    <property type="match status" value="1"/>
</dbReference>
<reference evidence="3" key="1">
    <citation type="journal article" date="2020" name="New Phytol.">
        <title>Comparative genomics reveals dynamic genome evolution in host specialist ectomycorrhizal fungi.</title>
        <authorList>
            <person name="Lofgren L.A."/>
            <person name="Nguyen N.H."/>
            <person name="Vilgalys R."/>
            <person name="Ruytinx J."/>
            <person name="Liao H.L."/>
            <person name="Branco S."/>
            <person name="Kuo A."/>
            <person name="LaButti K."/>
            <person name="Lipzen A."/>
            <person name="Andreopoulos W."/>
            <person name="Pangilinan J."/>
            <person name="Riley R."/>
            <person name="Hundley H."/>
            <person name="Na H."/>
            <person name="Barry K."/>
            <person name="Grigoriev I.V."/>
            <person name="Stajich J.E."/>
            <person name="Kennedy P.G."/>
        </authorList>
    </citation>
    <scope>NUCLEOTIDE SEQUENCE</scope>
    <source>
        <strain evidence="3">FC423</strain>
    </source>
</reference>
<dbReference type="GO" id="GO:0009085">
    <property type="term" value="P:lysine biosynthetic process"/>
    <property type="evidence" value="ECO:0007669"/>
    <property type="project" value="UniProtKB-KW"/>
</dbReference>
<dbReference type="AlphaFoldDB" id="A0A9P7EZS1"/>
<comment type="caution">
    <text evidence="3">The sequence shown here is derived from an EMBL/GenBank/DDBJ whole genome shotgun (WGS) entry which is preliminary data.</text>
</comment>
<proteinExistence type="predicted"/>
<keyword evidence="2" id="KW-0457">Lysine biosynthesis</keyword>
<evidence type="ECO:0000256" key="2">
    <source>
        <dbReference type="ARBA" id="ARBA00023154"/>
    </source>
</evidence>
<dbReference type="Proteomes" id="UP000823399">
    <property type="component" value="Unassembled WGS sequence"/>
</dbReference>
<accession>A0A9P7EZS1</accession>
<keyword evidence="4" id="KW-1185">Reference proteome</keyword>
<dbReference type="GeneID" id="64692856"/>
<keyword evidence="2" id="KW-0028">Amino-acid biosynthesis</keyword>
<dbReference type="SUPFAM" id="SSF52283">
    <property type="entry name" value="Formate/glycerate dehydrogenase catalytic domain-like"/>
    <property type="match status" value="1"/>
</dbReference>